<dbReference type="Proteomes" id="UP000262210">
    <property type="component" value="Unassembled WGS sequence"/>
</dbReference>
<evidence type="ECO:0000313" key="1">
    <source>
        <dbReference type="EMBL" id="HCK01915.1"/>
    </source>
</evidence>
<organism evidence="1 2">
    <name type="scientific">Serratia grimesii</name>
    <dbReference type="NCBI Taxonomy" id="82995"/>
    <lineage>
        <taxon>Bacteria</taxon>
        <taxon>Pseudomonadati</taxon>
        <taxon>Pseudomonadota</taxon>
        <taxon>Gammaproteobacteria</taxon>
        <taxon>Enterobacterales</taxon>
        <taxon>Yersiniaceae</taxon>
        <taxon>Serratia</taxon>
    </lineage>
</organism>
<accession>A0A9C7QXK4</accession>
<proteinExistence type="predicted"/>
<sequence length="89" mass="10443">MLIFIFVLVVATGNYRYRLTRPLYPQNFRLRLGSQCANTRALTQVSGRGGRTQPTTLQLERHRVYDRMRIICAHQPKCETLPAQYRTFL</sequence>
<reference evidence="1 2" key="1">
    <citation type="journal article" date="2018" name="Nat. Biotechnol.">
        <title>A standardized bacterial taxonomy based on genome phylogeny substantially revises the tree of life.</title>
        <authorList>
            <person name="Parks D.H."/>
            <person name="Chuvochina M."/>
            <person name="Waite D.W."/>
            <person name="Rinke C."/>
            <person name="Skarshewski A."/>
            <person name="Chaumeil P.A."/>
            <person name="Hugenholtz P."/>
        </authorList>
    </citation>
    <scope>NUCLEOTIDE SEQUENCE [LARGE SCALE GENOMIC DNA]</scope>
    <source>
        <strain evidence="1">UBA11264</strain>
    </source>
</reference>
<protein>
    <submittedName>
        <fullName evidence="1">Uncharacterized protein</fullName>
    </submittedName>
</protein>
<evidence type="ECO:0000313" key="2">
    <source>
        <dbReference type="Proteomes" id="UP000262210"/>
    </source>
</evidence>
<dbReference type="AlphaFoldDB" id="A0A9C7QXK4"/>
<comment type="caution">
    <text evidence="1">The sequence shown here is derived from an EMBL/GenBank/DDBJ whole genome shotgun (WGS) entry which is preliminary data.</text>
</comment>
<name>A0A9C7QXK4_9GAMM</name>
<dbReference type="EMBL" id="DPSM01000024">
    <property type="protein sequence ID" value="HCK01915.1"/>
    <property type="molecule type" value="Genomic_DNA"/>
</dbReference>
<gene>
    <name evidence="1" type="ORF">DHV72_18115</name>
</gene>